<keyword evidence="5" id="KW-0547">Nucleotide-binding</keyword>
<protein>
    <submittedName>
        <fullName evidence="9">Peptide ABC transporter ATP-binding protein</fullName>
    </submittedName>
</protein>
<keyword evidence="7" id="KW-0472">Membrane</keyword>
<dbReference type="Pfam" id="PF00005">
    <property type="entry name" value="ABC_tran"/>
    <property type="match status" value="1"/>
</dbReference>
<dbReference type="PROSITE" id="PS00211">
    <property type="entry name" value="ABC_TRANSPORTER_1"/>
    <property type="match status" value="1"/>
</dbReference>
<evidence type="ECO:0000256" key="2">
    <source>
        <dbReference type="ARBA" id="ARBA00005417"/>
    </source>
</evidence>
<dbReference type="PANTHER" id="PTHR43297:SF2">
    <property type="entry name" value="DIPEPTIDE TRANSPORT ATP-BINDING PROTEIN DPPD"/>
    <property type="match status" value="1"/>
</dbReference>
<dbReference type="NCBIfam" id="TIGR01727">
    <property type="entry name" value="oligo_HPY"/>
    <property type="match status" value="1"/>
</dbReference>
<comment type="subcellular location">
    <subcellularLocation>
        <location evidence="1">Cell membrane</location>
        <topology evidence="1">Peripheral membrane protein</topology>
    </subcellularLocation>
</comment>
<dbReference type="SMART" id="SM00382">
    <property type="entry name" value="AAA"/>
    <property type="match status" value="1"/>
</dbReference>
<dbReference type="AlphaFoldDB" id="A0A0Q3WTT2"/>
<evidence type="ECO:0000256" key="3">
    <source>
        <dbReference type="ARBA" id="ARBA00022448"/>
    </source>
</evidence>
<evidence type="ECO:0000256" key="5">
    <source>
        <dbReference type="ARBA" id="ARBA00022741"/>
    </source>
</evidence>
<dbReference type="InterPro" id="IPR017871">
    <property type="entry name" value="ABC_transporter-like_CS"/>
</dbReference>
<evidence type="ECO:0000313" key="9">
    <source>
        <dbReference type="EMBL" id="KQL52877.1"/>
    </source>
</evidence>
<dbReference type="InterPro" id="IPR050388">
    <property type="entry name" value="ABC_Ni/Peptide_Import"/>
</dbReference>
<dbReference type="FunFam" id="3.40.50.300:FF:000016">
    <property type="entry name" value="Oligopeptide ABC transporter ATP-binding component"/>
    <property type="match status" value="1"/>
</dbReference>
<sequence length="342" mass="37563">MDKILEVRDLAVSFETYGGKVQAVRGVSFDLYKGETLAIVGESGSGKSVTSQSIVQLIPMPPGKFESGSIIFNGEDLIQKSEMEMEKIRGKDIGVIFQDPMTSLNPTMKVGRQISEGLIKHQKLNKKRAYEKSIELLRLVGIPNPEKRINQYPHQFSGGMRQRVMIAIALACNPKVLIADEPTTALDVTIQAQILDLMKDLQEDMGMSIILITHDLGVVARTSQRVVVMYGGIVVETGTVDEIFYQSKHPYTWGLLSSMPKIDADNDEELLAIPGSPPDLLDPPKGCPFAARCSHAMNICADEMPKYTTLSDTQKTACWLLTKEAQSIKQSETVMAGGSISE</sequence>
<dbReference type="PROSITE" id="PS50893">
    <property type="entry name" value="ABC_TRANSPORTER_2"/>
    <property type="match status" value="1"/>
</dbReference>
<dbReference type="SUPFAM" id="SSF52540">
    <property type="entry name" value="P-loop containing nucleoside triphosphate hydrolases"/>
    <property type="match status" value="1"/>
</dbReference>
<dbReference type="InterPro" id="IPR003439">
    <property type="entry name" value="ABC_transporter-like_ATP-bd"/>
</dbReference>
<comment type="similarity">
    <text evidence="2">Belongs to the ABC transporter superfamily.</text>
</comment>
<dbReference type="GO" id="GO:0015833">
    <property type="term" value="P:peptide transport"/>
    <property type="evidence" value="ECO:0007669"/>
    <property type="project" value="InterPro"/>
</dbReference>
<dbReference type="PATRIC" id="fig|157838.3.peg.1038"/>
<keyword evidence="10" id="KW-1185">Reference proteome</keyword>
<dbReference type="STRING" id="157838.AN964_04670"/>
<keyword evidence="4" id="KW-1003">Cell membrane</keyword>
<reference evidence="9 10" key="1">
    <citation type="submission" date="2015-09" db="EMBL/GenBank/DDBJ databases">
        <title>Genome sequencing project for genomic taxonomy and phylogenomics of Bacillus-like bacteria.</title>
        <authorList>
            <person name="Liu B."/>
            <person name="Wang J."/>
            <person name="Zhu Y."/>
            <person name="Liu G."/>
            <person name="Chen Q."/>
            <person name="Chen Z."/>
            <person name="Lan J."/>
            <person name="Che J."/>
            <person name="Ge C."/>
            <person name="Shi H."/>
            <person name="Pan Z."/>
            <person name="Liu X."/>
        </authorList>
    </citation>
    <scope>NUCLEOTIDE SEQUENCE [LARGE SCALE GENOMIC DNA]</scope>
    <source>
        <strain evidence="9 10">LMG 18435</strain>
    </source>
</reference>
<organism evidence="9 10">
    <name type="scientific">Heyndrickxia shackletonii</name>
    <dbReference type="NCBI Taxonomy" id="157838"/>
    <lineage>
        <taxon>Bacteria</taxon>
        <taxon>Bacillati</taxon>
        <taxon>Bacillota</taxon>
        <taxon>Bacilli</taxon>
        <taxon>Bacillales</taxon>
        <taxon>Bacillaceae</taxon>
        <taxon>Heyndrickxia</taxon>
    </lineage>
</organism>
<dbReference type="InterPro" id="IPR013563">
    <property type="entry name" value="Oligopep_ABC_C"/>
</dbReference>
<dbReference type="RefSeq" id="WP_055738586.1">
    <property type="nucleotide sequence ID" value="NZ_JAAIWL010000018.1"/>
</dbReference>
<evidence type="ECO:0000256" key="1">
    <source>
        <dbReference type="ARBA" id="ARBA00004202"/>
    </source>
</evidence>
<dbReference type="Pfam" id="PF08352">
    <property type="entry name" value="oligo_HPY"/>
    <property type="match status" value="1"/>
</dbReference>
<dbReference type="EMBL" id="LJJC01000004">
    <property type="protein sequence ID" value="KQL52877.1"/>
    <property type="molecule type" value="Genomic_DNA"/>
</dbReference>
<name>A0A0Q3WTT2_9BACI</name>
<dbReference type="InterPro" id="IPR003593">
    <property type="entry name" value="AAA+_ATPase"/>
</dbReference>
<dbReference type="Proteomes" id="UP000051888">
    <property type="component" value="Unassembled WGS sequence"/>
</dbReference>
<evidence type="ECO:0000256" key="7">
    <source>
        <dbReference type="ARBA" id="ARBA00023136"/>
    </source>
</evidence>
<dbReference type="GO" id="GO:0005886">
    <property type="term" value="C:plasma membrane"/>
    <property type="evidence" value="ECO:0007669"/>
    <property type="project" value="UniProtKB-SubCell"/>
</dbReference>
<keyword evidence="3" id="KW-0813">Transport</keyword>
<dbReference type="GO" id="GO:0005524">
    <property type="term" value="F:ATP binding"/>
    <property type="evidence" value="ECO:0007669"/>
    <property type="project" value="UniProtKB-KW"/>
</dbReference>
<accession>A0A0Q3WTT2</accession>
<proteinExistence type="inferred from homology"/>
<dbReference type="PANTHER" id="PTHR43297">
    <property type="entry name" value="OLIGOPEPTIDE TRANSPORT ATP-BINDING PROTEIN APPD"/>
    <property type="match status" value="1"/>
</dbReference>
<dbReference type="CDD" id="cd03257">
    <property type="entry name" value="ABC_NikE_OppD_transporters"/>
    <property type="match status" value="1"/>
</dbReference>
<evidence type="ECO:0000259" key="8">
    <source>
        <dbReference type="PROSITE" id="PS50893"/>
    </source>
</evidence>
<dbReference type="OrthoDB" id="9802264at2"/>
<dbReference type="InterPro" id="IPR027417">
    <property type="entry name" value="P-loop_NTPase"/>
</dbReference>
<evidence type="ECO:0000256" key="4">
    <source>
        <dbReference type="ARBA" id="ARBA00022475"/>
    </source>
</evidence>
<evidence type="ECO:0000256" key="6">
    <source>
        <dbReference type="ARBA" id="ARBA00022840"/>
    </source>
</evidence>
<feature type="domain" description="ABC transporter" evidence="8">
    <location>
        <begin position="5"/>
        <end position="256"/>
    </location>
</feature>
<dbReference type="GO" id="GO:0016887">
    <property type="term" value="F:ATP hydrolysis activity"/>
    <property type="evidence" value="ECO:0007669"/>
    <property type="project" value="InterPro"/>
</dbReference>
<evidence type="ECO:0000313" key="10">
    <source>
        <dbReference type="Proteomes" id="UP000051888"/>
    </source>
</evidence>
<keyword evidence="6 9" id="KW-0067">ATP-binding</keyword>
<comment type="caution">
    <text evidence="9">The sequence shown here is derived from an EMBL/GenBank/DDBJ whole genome shotgun (WGS) entry which is preliminary data.</text>
</comment>
<dbReference type="Gene3D" id="3.40.50.300">
    <property type="entry name" value="P-loop containing nucleotide triphosphate hydrolases"/>
    <property type="match status" value="1"/>
</dbReference>
<gene>
    <name evidence="9" type="ORF">AN964_04670</name>
</gene>